<proteinExistence type="predicted"/>
<gene>
    <name evidence="1" type="ORF">Ccrd_015395</name>
</gene>
<dbReference type="Gramene" id="KVI06260">
    <property type="protein sequence ID" value="KVI06260"/>
    <property type="gene ID" value="Ccrd_015395"/>
</dbReference>
<evidence type="ECO:0000313" key="2">
    <source>
        <dbReference type="Proteomes" id="UP000243975"/>
    </source>
</evidence>
<dbReference type="AlphaFoldDB" id="A0A103YBW9"/>
<organism evidence="1 2">
    <name type="scientific">Cynara cardunculus var. scolymus</name>
    <name type="common">Globe artichoke</name>
    <name type="synonym">Cynara scolymus</name>
    <dbReference type="NCBI Taxonomy" id="59895"/>
    <lineage>
        <taxon>Eukaryota</taxon>
        <taxon>Viridiplantae</taxon>
        <taxon>Streptophyta</taxon>
        <taxon>Embryophyta</taxon>
        <taxon>Tracheophyta</taxon>
        <taxon>Spermatophyta</taxon>
        <taxon>Magnoliopsida</taxon>
        <taxon>eudicotyledons</taxon>
        <taxon>Gunneridae</taxon>
        <taxon>Pentapetalae</taxon>
        <taxon>asterids</taxon>
        <taxon>campanulids</taxon>
        <taxon>Asterales</taxon>
        <taxon>Asteraceae</taxon>
        <taxon>Carduoideae</taxon>
        <taxon>Cardueae</taxon>
        <taxon>Carduinae</taxon>
        <taxon>Cynara</taxon>
    </lineage>
</organism>
<sequence length="237" mass="26963">MTSGSMESMNLVNSGQLFLTRRRKLLAFQVKNLVGSFFWVFSSSSSTGGALVSASLAEDGEEEEEEERVGFLKETSFCTGYKRLYVPVAVLPVTRRACILLRLVKMMSPIVAERYLAKDKQSLSHIQDMKIHLRHPIGLCHSQQETSTCYIEKTIQKENTDTTNLKEKEVTPTLFPLLAIPCNCHRLSASPPTPADNRILEYYMPKLKTTSCMVDEVVTELSSNLPVRRWWRRRVEV</sequence>
<keyword evidence="2" id="KW-1185">Reference proteome</keyword>
<protein>
    <submittedName>
        <fullName evidence="1">Uncharacterized protein</fullName>
    </submittedName>
</protein>
<accession>A0A103YBW9</accession>
<reference evidence="1 2" key="1">
    <citation type="journal article" date="2016" name="Sci. Rep.">
        <title>The genome sequence of the outbreeding globe artichoke constructed de novo incorporating a phase-aware low-pass sequencing strategy of F1 progeny.</title>
        <authorList>
            <person name="Scaglione D."/>
            <person name="Reyes-Chin-Wo S."/>
            <person name="Acquadro A."/>
            <person name="Froenicke L."/>
            <person name="Portis E."/>
            <person name="Beitel C."/>
            <person name="Tirone M."/>
            <person name="Mauro R."/>
            <person name="Lo Monaco A."/>
            <person name="Mauromicale G."/>
            <person name="Faccioli P."/>
            <person name="Cattivelli L."/>
            <person name="Rieseberg L."/>
            <person name="Michelmore R."/>
            <person name="Lanteri S."/>
        </authorList>
    </citation>
    <scope>NUCLEOTIDE SEQUENCE [LARGE SCALE GENOMIC DNA]</scope>
    <source>
        <strain evidence="1">2C</strain>
    </source>
</reference>
<dbReference type="EMBL" id="LEKV01001843">
    <property type="protein sequence ID" value="KVI06260.1"/>
    <property type="molecule type" value="Genomic_DNA"/>
</dbReference>
<dbReference type="Proteomes" id="UP000243975">
    <property type="component" value="Unassembled WGS sequence"/>
</dbReference>
<evidence type="ECO:0000313" key="1">
    <source>
        <dbReference type="EMBL" id="KVI06260.1"/>
    </source>
</evidence>
<name>A0A103YBW9_CYNCS</name>
<comment type="caution">
    <text evidence="1">The sequence shown here is derived from an EMBL/GenBank/DDBJ whole genome shotgun (WGS) entry which is preliminary data.</text>
</comment>